<dbReference type="Proteomes" id="UP001209540">
    <property type="component" value="Unassembled WGS sequence"/>
</dbReference>
<dbReference type="GO" id="GO:0030687">
    <property type="term" value="C:preribosome, large subunit precursor"/>
    <property type="evidence" value="ECO:0007669"/>
    <property type="project" value="TreeGrafter"/>
</dbReference>
<keyword evidence="2" id="KW-0067">ATP-binding</keyword>
<feature type="compositionally biased region" description="Acidic residues" evidence="3">
    <location>
        <begin position="1733"/>
        <end position="1745"/>
    </location>
</feature>
<feature type="compositionally biased region" description="Basic and acidic residues" evidence="3">
    <location>
        <begin position="1874"/>
        <end position="1884"/>
    </location>
</feature>
<dbReference type="GO" id="GO:0000027">
    <property type="term" value="P:ribosomal large subunit assembly"/>
    <property type="evidence" value="ECO:0007669"/>
    <property type="project" value="TreeGrafter"/>
</dbReference>
<dbReference type="SUPFAM" id="SSF53300">
    <property type="entry name" value="vWA-like"/>
    <property type="match status" value="1"/>
</dbReference>
<evidence type="ECO:0000313" key="6">
    <source>
        <dbReference type="Proteomes" id="UP001209540"/>
    </source>
</evidence>
<feature type="compositionally biased region" description="Basic and acidic residues" evidence="3">
    <location>
        <begin position="1907"/>
        <end position="1918"/>
    </location>
</feature>
<dbReference type="InterPro" id="IPR002035">
    <property type="entry name" value="VWF_A"/>
</dbReference>
<evidence type="ECO:0000256" key="3">
    <source>
        <dbReference type="SAM" id="MobiDB-lite"/>
    </source>
</evidence>
<feature type="compositionally biased region" description="Acidic residues" evidence="3">
    <location>
        <begin position="1619"/>
        <end position="1664"/>
    </location>
</feature>
<feature type="compositionally biased region" description="Acidic residues" evidence="3">
    <location>
        <begin position="1751"/>
        <end position="1763"/>
    </location>
</feature>
<feature type="compositionally biased region" description="Acidic residues" evidence="3">
    <location>
        <begin position="1777"/>
        <end position="1812"/>
    </location>
</feature>
<name>A0AAD5PDP1_9FUNG</name>
<dbReference type="CDD" id="cd01460">
    <property type="entry name" value="vWA_midasin"/>
    <property type="match status" value="1"/>
</dbReference>
<feature type="compositionally biased region" description="Acidic residues" evidence="3">
    <location>
        <begin position="1947"/>
        <end position="1962"/>
    </location>
</feature>
<dbReference type="GO" id="GO:0005634">
    <property type="term" value="C:nucleus"/>
    <property type="evidence" value="ECO:0007669"/>
    <property type="project" value="TreeGrafter"/>
</dbReference>
<reference evidence="5" key="2">
    <citation type="submission" date="2023-02" db="EMBL/GenBank/DDBJ databases">
        <authorList>
            <consortium name="DOE Joint Genome Institute"/>
            <person name="Mondo S.J."/>
            <person name="Chang Y."/>
            <person name="Wang Y."/>
            <person name="Ahrendt S."/>
            <person name="Andreopoulos W."/>
            <person name="Barry K."/>
            <person name="Beard J."/>
            <person name="Benny G.L."/>
            <person name="Blankenship S."/>
            <person name="Bonito G."/>
            <person name="Cuomo C."/>
            <person name="Desiro A."/>
            <person name="Gervers K.A."/>
            <person name="Hundley H."/>
            <person name="Kuo A."/>
            <person name="LaButti K."/>
            <person name="Lang B.F."/>
            <person name="Lipzen A."/>
            <person name="O'Donnell K."/>
            <person name="Pangilinan J."/>
            <person name="Reynolds N."/>
            <person name="Sandor L."/>
            <person name="Smith M.W."/>
            <person name="Tsang A."/>
            <person name="Grigoriev I.V."/>
            <person name="Stajich J.E."/>
            <person name="Spatafora J.W."/>
        </authorList>
    </citation>
    <scope>NUCLEOTIDE SEQUENCE</scope>
    <source>
        <strain evidence="5">RSA 2281</strain>
    </source>
</reference>
<dbReference type="GO" id="GO:0000055">
    <property type="term" value="P:ribosomal large subunit export from nucleus"/>
    <property type="evidence" value="ECO:0007669"/>
    <property type="project" value="TreeGrafter"/>
</dbReference>
<protein>
    <recommendedName>
        <fullName evidence="4">VWFA domain-containing protein</fullName>
    </recommendedName>
</protein>
<feature type="compositionally biased region" description="Acidic residues" evidence="3">
    <location>
        <begin position="1843"/>
        <end position="1853"/>
    </location>
</feature>
<keyword evidence="6" id="KW-1185">Reference proteome</keyword>
<dbReference type="Gene3D" id="3.40.50.410">
    <property type="entry name" value="von Willebrand factor, type A domain"/>
    <property type="match status" value="1"/>
</dbReference>
<evidence type="ECO:0000259" key="4">
    <source>
        <dbReference type="PROSITE" id="PS50234"/>
    </source>
</evidence>
<feature type="compositionally biased region" description="Acidic residues" evidence="3">
    <location>
        <begin position="1819"/>
        <end position="1830"/>
    </location>
</feature>
<dbReference type="GO" id="GO:0005524">
    <property type="term" value="F:ATP binding"/>
    <property type="evidence" value="ECO:0007669"/>
    <property type="project" value="UniProtKB-KW"/>
</dbReference>
<dbReference type="EMBL" id="JAIXMP010000014">
    <property type="protein sequence ID" value="KAI9262310.1"/>
    <property type="molecule type" value="Genomic_DNA"/>
</dbReference>
<feature type="region of interest" description="Disordered" evidence="3">
    <location>
        <begin position="600"/>
        <end position="621"/>
    </location>
</feature>
<feature type="region of interest" description="Disordered" evidence="3">
    <location>
        <begin position="1557"/>
        <end position="2049"/>
    </location>
</feature>
<organism evidence="5 6">
    <name type="scientific">Phascolomyces articulosus</name>
    <dbReference type="NCBI Taxonomy" id="60185"/>
    <lineage>
        <taxon>Eukaryota</taxon>
        <taxon>Fungi</taxon>
        <taxon>Fungi incertae sedis</taxon>
        <taxon>Mucoromycota</taxon>
        <taxon>Mucoromycotina</taxon>
        <taxon>Mucoromycetes</taxon>
        <taxon>Mucorales</taxon>
        <taxon>Lichtheimiaceae</taxon>
        <taxon>Phascolomyces</taxon>
    </lineage>
</organism>
<feature type="compositionally biased region" description="Acidic residues" evidence="3">
    <location>
        <begin position="1862"/>
        <end position="1873"/>
    </location>
</feature>
<keyword evidence="1" id="KW-0547">Nucleotide-binding</keyword>
<evidence type="ECO:0000256" key="2">
    <source>
        <dbReference type="ARBA" id="ARBA00022840"/>
    </source>
</evidence>
<feature type="compositionally biased region" description="Polar residues" evidence="3">
    <location>
        <begin position="1923"/>
        <end position="1943"/>
    </location>
</feature>
<feature type="compositionally biased region" description="Basic and acidic residues" evidence="3">
    <location>
        <begin position="1665"/>
        <end position="1686"/>
    </location>
</feature>
<proteinExistence type="predicted"/>
<gene>
    <name evidence="5" type="ORF">BDA99DRAFT_72562</name>
</gene>
<feature type="compositionally biased region" description="Acidic residues" evidence="3">
    <location>
        <begin position="2022"/>
        <end position="2032"/>
    </location>
</feature>
<dbReference type="PANTHER" id="PTHR48103:SF2">
    <property type="entry name" value="MIDASIN"/>
    <property type="match status" value="1"/>
</dbReference>
<feature type="compositionally biased region" description="Acidic residues" evidence="3">
    <location>
        <begin position="1897"/>
        <end position="1906"/>
    </location>
</feature>
<feature type="compositionally biased region" description="Basic and acidic residues" evidence="3">
    <location>
        <begin position="2033"/>
        <end position="2049"/>
    </location>
</feature>
<feature type="compositionally biased region" description="Basic and acidic residues" evidence="3">
    <location>
        <begin position="1715"/>
        <end position="1732"/>
    </location>
</feature>
<evidence type="ECO:0000313" key="5">
    <source>
        <dbReference type="EMBL" id="KAI9262310.1"/>
    </source>
</evidence>
<dbReference type="PANTHER" id="PTHR48103">
    <property type="entry name" value="MIDASIN-RELATED"/>
    <property type="match status" value="1"/>
</dbReference>
<feature type="compositionally biased region" description="Basic and acidic residues" evidence="3">
    <location>
        <begin position="1600"/>
        <end position="1618"/>
    </location>
</feature>
<reference evidence="5" key="1">
    <citation type="journal article" date="2022" name="IScience">
        <title>Evolution of zygomycete secretomes and the origins of terrestrial fungal ecologies.</title>
        <authorList>
            <person name="Chang Y."/>
            <person name="Wang Y."/>
            <person name="Mondo S."/>
            <person name="Ahrendt S."/>
            <person name="Andreopoulos W."/>
            <person name="Barry K."/>
            <person name="Beard J."/>
            <person name="Benny G.L."/>
            <person name="Blankenship S."/>
            <person name="Bonito G."/>
            <person name="Cuomo C."/>
            <person name="Desiro A."/>
            <person name="Gervers K.A."/>
            <person name="Hundley H."/>
            <person name="Kuo A."/>
            <person name="LaButti K."/>
            <person name="Lang B.F."/>
            <person name="Lipzen A."/>
            <person name="O'Donnell K."/>
            <person name="Pangilinan J."/>
            <person name="Reynolds N."/>
            <person name="Sandor L."/>
            <person name="Smith M.E."/>
            <person name="Tsang A."/>
            <person name="Grigoriev I.V."/>
            <person name="Stajich J.E."/>
            <person name="Spatafora J.W."/>
        </authorList>
    </citation>
    <scope>NUCLEOTIDE SEQUENCE</scope>
    <source>
        <strain evidence="5">RSA 2281</strain>
    </source>
</reference>
<sequence length="2466" mass="281047">MELVGDLYMAATGLKKDINIEELVEKSKVLKSLALTKTSRPPLDMVPYQRLAWVLDSTTLSKLSAVLPGMIQDAVHVWHRRLWRSSVFQQSLYQLEPSMRDVTIRINDGPQNLYQSVETTVCLNLLSFVEKMSAEAYENAVKQLKALRKFLATNVNLKDRKAIEIIMLISSAYQILEAARPVLHPIFYNEMHELFGRLNVFMDELTRVDLYTTSSAINYDDAFATLNAIISAVQSGSLNKYYNASILSLTDAIRHYRSKSSGAFFASIGKARALLGLTFVTAYVPDYPVDPTAEPRLRVDLLQHRKDTGLNDIDVRTHIEKIITGNDINTLIQEQQSIIDNIDRELSASSTTFSLRPQKSQLDDIFVDLTSLQKHLLASNTETLIEALLQGDNKKIAIQREQLLQGNVIQFIDRIHTKYPMYRDILQPLLVAVDDVKYGLRLMASTTENDRADAYLSEVVSLFIQSPSVTAQPLDLNWHTLTESIHLAKIKAIVFERAPTSRKWAFYLSILVTVLQRLVMTIDSHGYLSEHDLSAINSIFAEIVQVWKAAEEYKREKEAEKEQMYKTRAKKYEPVTEEEQEEEDKKKLFADFNESFADLEENEDAPPVTNNSPKVEEESVLDDKDIQRIGELHKYIFDTFCVDACSQRNSSNKSQDRELLRSYAIAAQLVSMSTTAFDSSVDIHCNAGHLQATTVSLRRLEATNSFSKTSDGLYDFYTSENVAEAKKVQPIVQRFKSRVEQIQQEWPDHAVLQQLVVIADRLLGFSIVSPVAKFLTGIELLLQKSEDWEAYAAKHVSLSAQREELIHLIVQWRQLELNCWPTLLAAQEQYSQNATYTWWFHLFDTVNNTSFNDLSKQSELIGALDQFFQTCSLIEFEPRLKMLDSFERQARVQAELSGATDQWNAATLLKNVCAYYTQFTSHVQLMLSQLRKPIEKDLKESVKIATWKDVNIHALRQSAHKTHKQLHKCIRKYREALGTSMLTVIANYNQEQAMFQYGDEKRYNDVNKNFLDQLSQPNLWVRDTIVPSNALNVSISLDEVKRHLQDLPSTLNKMRRFCREDVLKAPEEIPLEDFMTQVIEQIKSFQRETPAIMTDENKSMVKTQKLLKKKALVDLLKELRRLGLKSRPGTLAAQNGDTTYLFSQHVAALDTVLHDRHLQKNKLSSFSGASDDMIQLWQKANNYYYRSIARVSHLRKLCTTEVSKDLSRLEVERSMSATEHMFSLVHKERTLANRFEEKIQVLQSAAIQLAALYDIEESQRPVEHTLDQRLIAHKKWMDDLVDMITSAVDTLSIQSEYIGMQAVSSFQQLHSQISKIQRTVDRCFVQRYLSAVHLSSSALLTGDVSEMILSNESTIKTSIRPALETIMGQVPQMTHVIQTILSRMEQHTSVASTNGHNDDSMATTTIVTLRDQLYSVIDAILISVQDLKKSKAESEAAALKAKEAEDEEELSKMGENYIRDQHNEQFTLTQALHMDSVAKRCVAALASAHELLCTDQAQDTLYLLQQTYPFVQQYMLIIQHSLSQFLTHHKSMCKMTYALINSFTIIISKGFCMPAGAEEEGEEGEADGTTMGTGIGEGEGNKDVSEEIEDEEQVLGTQNEEQRKEEKSETKEEKKGMEMENDFEGELEDVEPDEDDQQDKDEDDDEDSENEMDDEIGDVDDMDAVDDKMWGDDEDHEERKDTDKTVDQQGQQQQQESDIVAKEEEEDESQQPQSKGEKPERQEKAQDQKQDDQDGDEDDNGDEQGDGSGDEHDEEAGEDEDGAEENRASDQMNVEVPEAETLELPEDLEMDGGDEEQEGDKEEDFFDPMEMDEEKKEGADEEMGEEDGEVFQDPLDHIGEGEQQQDQEDDDMTDAAAHVPDQEDEEVGEDEENKELKEEQKEDMPDNNDQTKGGQLDENEQEEEEEKGTSHNREHPNDDIDTADNQFGVQGQTGKMSSTSKGKQQGEDESAEDNAQNEEEPPTETQDQQGIAERGTNQANDDDNKNEENEDEDEQAAEAKTNPQRSLGDALESWRRRLADVADAEDDDEEAEQEKTDDQESKEAQVNDDHAFEYIKNDDEAHDLQTMGNAAIDQLQDINMGAMEETTQDEDAQAGEMDIDEEIQQEQVDTMPMPQESMEDVQGDKRGAILSKRLPESQLPEEGEALTMDESLVAHEPLDPEEIERMRQELETTVSEWREEGRDIHQARDLWQRYENLTHDLAMGLCEQLRLILEPTLATKLKGDYRTGKRLNMKKIIPYIASQFKKDKIWLRRTKPSKRQYQVMISVDDSKSMSESHAVQLAYETLSLISKALSQLEVGDISITSFGERIRLLHPFEQPFTAEAGASVLQQFTFAQQKTNVKQLIESSLSLFENAQNNSNGELWQLQLIISDGICDDHETLQRLVRQAMDQHVMLIFIVVDNKPEKDSILKMTNVKYTTVNGKLTLQMRPYLETFPFQYFMVLRDINALPEALSDALRQYFSFVSA</sequence>
<feature type="compositionally biased region" description="Acidic residues" evidence="3">
    <location>
        <begin position="1557"/>
        <end position="1566"/>
    </location>
</feature>
<accession>A0AAD5PDP1</accession>
<feature type="domain" description="VWFA" evidence="4">
    <location>
        <begin position="2262"/>
        <end position="2457"/>
    </location>
</feature>
<evidence type="ECO:0000256" key="1">
    <source>
        <dbReference type="ARBA" id="ARBA00022741"/>
    </source>
</evidence>
<dbReference type="InterPro" id="IPR036465">
    <property type="entry name" value="vWFA_dom_sf"/>
</dbReference>
<dbReference type="PROSITE" id="PS50234">
    <property type="entry name" value="VWFA"/>
    <property type="match status" value="1"/>
</dbReference>
<comment type="caution">
    <text evidence="5">The sequence shown here is derived from an EMBL/GenBank/DDBJ whole genome shotgun (WGS) entry which is preliminary data.</text>
</comment>